<reference evidence="2" key="1">
    <citation type="journal article" date="2011" name="Nature">
        <title>Genome sequence and analysis of the tuber crop potato.</title>
        <authorList>
            <consortium name="The Potato Genome Sequencing Consortium"/>
        </authorList>
    </citation>
    <scope>NUCLEOTIDE SEQUENCE [LARGE SCALE GENOMIC DNA]</scope>
    <source>
        <strain evidence="2">cv. DM1-3 516 R44</strain>
    </source>
</reference>
<protein>
    <submittedName>
        <fullName evidence="1">Triacylglycerol lipase</fullName>
    </submittedName>
</protein>
<dbReference type="GO" id="GO:0006629">
    <property type="term" value="P:lipid metabolic process"/>
    <property type="evidence" value="ECO:0007669"/>
    <property type="project" value="InterPro"/>
</dbReference>
<dbReference type="HOGENOM" id="CLU_2578548_0_0_1"/>
<dbReference type="Gramene" id="PGSC0003DMT400023663">
    <property type="protein sequence ID" value="PGSC0003DMT400023663"/>
    <property type="gene ID" value="PGSC0003DMG400009155"/>
</dbReference>
<gene>
    <name evidence="1" type="primary">LOC102583491</name>
</gene>
<dbReference type="InterPro" id="IPR044819">
    <property type="entry name" value="OBL-like"/>
</dbReference>
<accession>M1AIS3</accession>
<proteinExistence type="predicted"/>
<dbReference type="ExpressionAtlas" id="M1AIS3">
    <property type="expression patterns" value="baseline and differential"/>
</dbReference>
<evidence type="ECO:0000313" key="2">
    <source>
        <dbReference type="Proteomes" id="UP000011115"/>
    </source>
</evidence>
<evidence type="ECO:0000313" key="1">
    <source>
        <dbReference type="EnsemblPlants" id="PGSC0003DMT400023663"/>
    </source>
</evidence>
<organism evidence="1 2">
    <name type="scientific">Solanum tuberosum</name>
    <name type="common">Potato</name>
    <dbReference type="NCBI Taxonomy" id="4113"/>
    <lineage>
        <taxon>Eukaryota</taxon>
        <taxon>Viridiplantae</taxon>
        <taxon>Streptophyta</taxon>
        <taxon>Embryophyta</taxon>
        <taxon>Tracheophyta</taxon>
        <taxon>Spermatophyta</taxon>
        <taxon>Magnoliopsida</taxon>
        <taxon>eudicotyledons</taxon>
        <taxon>Gunneridae</taxon>
        <taxon>Pentapetalae</taxon>
        <taxon>asterids</taxon>
        <taxon>lamiids</taxon>
        <taxon>Solanales</taxon>
        <taxon>Solanaceae</taxon>
        <taxon>Solanoideae</taxon>
        <taxon>Solaneae</taxon>
        <taxon>Solanum</taxon>
    </lineage>
</organism>
<dbReference type="Proteomes" id="UP000011115">
    <property type="component" value="Unassembled WGS sequence"/>
</dbReference>
<dbReference type="PANTHER" id="PTHR46086">
    <property type="entry name" value="ALPHA/BETA-HYDROLASES SUPERFAMILY PROTEIN"/>
    <property type="match status" value="1"/>
</dbReference>
<dbReference type="GO" id="GO:0004806">
    <property type="term" value="F:triacylglycerol lipase activity"/>
    <property type="evidence" value="ECO:0007669"/>
    <property type="project" value="InterPro"/>
</dbReference>
<dbReference type="AlphaFoldDB" id="M1AIS3"/>
<dbReference type="EnsemblPlants" id="PGSC0003DMT400023663">
    <property type="protein sequence ID" value="PGSC0003DMT400023663"/>
    <property type="gene ID" value="PGSC0003DMG400009155"/>
</dbReference>
<keyword evidence="2" id="KW-1185">Reference proteome</keyword>
<name>M1AIS3_SOLTU</name>
<sequence>MPQRGSEMFISAIGHLDGRIDLYKSETLTKEIGEPDFWQKNIQLGIGHRVLMDLCMMASKLAYENAKVVQNVVNIHWKVML</sequence>
<dbReference type="PANTHER" id="PTHR46086:SF22">
    <property type="entry name" value="TRIACYLGLYCEROL LIPASE OBL1"/>
    <property type="match status" value="1"/>
</dbReference>
<reference evidence="1" key="2">
    <citation type="submission" date="2015-06" db="UniProtKB">
        <authorList>
            <consortium name="EnsemblPlants"/>
        </authorList>
    </citation>
    <scope>IDENTIFICATION</scope>
    <source>
        <strain evidence="1">DM1-3 516 R44</strain>
    </source>
</reference>
<dbReference type="OrthoDB" id="438440at2759"/>